<dbReference type="OrthoDB" id="70809at2157"/>
<reference evidence="1" key="1">
    <citation type="submission" date="2020-07" db="EMBL/GenBank/DDBJ databases">
        <title>Methanobacterium. sp. MethCan genome.</title>
        <authorList>
            <person name="Postec A."/>
            <person name="Quemeneur M."/>
        </authorList>
    </citation>
    <scope>NUCLEOTIDE SEQUENCE</scope>
    <source>
        <strain evidence="1">MethCAN</strain>
    </source>
</reference>
<protein>
    <submittedName>
        <fullName evidence="1">Uncharacterized protein</fullName>
    </submittedName>
</protein>
<sequence>MQKDYLPREMIINYTDNQDTRRITLEYDTLHLQDKEYTPSRGEWEEFWEKLEEIGIWDWEENYEKCTMVEDYHWEVTILTNSINIYSQGCNDGPVHMVKGEFKSSLDEFWDALEDLCGWRIDY</sequence>
<evidence type="ECO:0000313" key="1">
    <source>
        <dbReference type="EMBL" id="QUH22644.1"/>
    </source>
</evidence>
<proteinExistence type="predicted"/>
<dbReference type="RefSeq" id="WP_211533588.1">
    <property type="nucleotide sequence ID" value="NZ_CP058560.1"/>
</dbReference>
<name>A0A8T8K2P3_9EURY</name>
<keyword evidence="2" id="KW-1185">Reference proteome</keyword>
<dbReference type="Proteomes" id="UP000681041">
    <property type="component" value="Chromosome"/>
</dbReference>
<accession>A0A8T8K2P3</accession>
<dbReference type="EMBL" id="CP058560">
    <property type="protein sequence ID" value="QUH22644.1"/>
    <property type="molecule type" value="Genomic_DNA"/>
</dbReference>
<dbReference type="KEGG" id="meme:HYG87_02095"/>
<dbReference type="AlphaFoldDB" id="A0A8T8K2P3"/>
<dbReference type="GeneID" id="64819517"/>
<evidence type="ECO:0000313" key="2">
    <source>
        <dbReference type="Proteomes" id="UP000681041"/>
    </source>
</evidence>
<gene>
    <name evidence="1" type="ORF">HYG87_02095</name>
</gene>
<organism evidence="1 2">
    <name type="scientific">Methanobacterium alkalithermotolerans</name>
    <dbReference type="NCBI Taxonomy" id="2731220"/>
    <lineage>
        <taxon>Archaea</taxon>
        <taxon>Methanobacteriati</taxon>
        <taxon>Methanobacteriota</taxon>
        <taxon>Methanomada group</taxon>
        <taxon>Methanobacteria</taxon>
        <taxon>Methanobacteriales</taxon>
        <taxon>Methanobacteriaceae</taxon>
        <taxon>Methanobacterium</taxon>
    </lineage>
</organism>